<evidence type="ECO:0000256" key="1">
    <source>
        <dbReference type="SAM" id="Phobius"/>
    </source>
</evidence>
<reference evidence="2" key="1">
    <citation type="journal article" date="2020" name="Nature">
        <title>Giant virus diversity and host interactions through global metagenomics.</title>
        <authorList>
            <person name="Schulz F."/>
            <person name="Roux S."/>
            <person name="Paez-Espino D."/>
            <person name="Jungbluth S."/>
            <person name="Walsh D.A."/>
            <person name="Denef V.J."/>
            <person name="McMahon K.D."/>
            <person name="Konstantinidis K.T."/>
            <person name="Eloe-Fadrosh E.A."/>
            <person name="Kyrpides N.C."/>
            <person name="Woyke T."/>
        </authorList>
    </citation>
    <scope>NUCLEOTIDE SEQUENCE</scope>
    <source>
        <strain evidence="2">GVMAG-M-3300023174-134</strain>
    </source>
</reference>
<dbReference type="EMBL" id="MN739578">
    <property type="protein sequence ID" value="QHT13996.1"/>
    <property type="molecule type" value="Genomic_DNA"/>
</dbReference>
<keyword evidence="1" id="KW-0812">Transmembrane</keyword>
<protein>
    <submittedName>
        <fullName evidence="2">Uncharacterized protein</fullName>
    </submittedName>
</protein>
<dbReference type="AlphaFoldDB" id="A0A6C0DAE6"/>
<proteinExistence type="predicted"/>
<name>A0A6C0DAE6_9ZZZZ</name>
<sequence length="222" mass="25933">MSNNASLNKVKLLALYNMFRIFIYDMENDDINILEHDINKNSEVKLIKSIEKILLLNQLKETYANRLTKYSIVIIKRIMRTNPEIFLSIEEIVKRSIDKNKIDSCDIYIVISIITDFYNVLVVINKVLSDRSVDMQQNANLTCIMTGFVLKFFFRICIQENMIINDKTDDEMLVISFNNIITECIKLLELKEQKIIRLIGDNDNTTSEYDILVVGNQCCCFF</sequence>
<keyword evidence="1" id="KW-1133">Transmembrane helix</keyword>
<evidence type="ECO:0000313" key="2">
    <source>
        <dbReference type="EMBL" id="QHT13996.1"/>
    </source>
</evidence>
<feature type="transmembrane region" description="Helical" evidence="1">
    <location>
        <begin position="139"/>
        <end position="158"/>
    </location>
</feature>
<feature type="transmembrane region" description="Helical" evidence="1">
    <location>
        <begin position="107"/>
        <end position="127"/>
    </location>
</feature>
<accession>A0A6C0DAE6</accession>
<organism evidence="2">
    <name type="scientific">viral metagenome</name>
    <dbReference type="NCBI Taxonomy" id="1070528"/>
    <lineage>
        <taxon>unclassified sequences</taxon>
        <taxon>metagenomes</taxon>
        <taxon>organismal metagenomes</taxon>
    </lineage>
</organism>
<keyword evidence="1" id="KW-0472">Membrane</keyword>